<keyword evidence="3 5" id="KW-0963">Cytoplasm</keyword>
<name>A0ABR2YMX9_9CHLO</name>
<evidence type="ECO:0000256" key="5">
    <source>
        <dbReference type="RuleBase" id="RU366053"/>
    </source>
</evidence>
<dbReference type="InterPro" id="IPR022775">
    <property type="entry name" value="AP_mu_sigma_su"/>
</dbReference>
<dbReference type="PANTHER" id="PTHR11043">
    <property type="entry name" value="ZETA-COAT PROTEIN"/>
    <property type="match status" value="1"/>
</dbReference>
<comment type="function">
    <text evidence="5">The zeta subunit may be involved in regulating the coat assembly and, hence, the rate of biosynthetic protein transport due to its association-dissociation properties with the coatomer complex.</text>
</comment>
<dbReference type="InterPro" id="IPR039652">
    <property type="entry name" value="Coatomer_zeta"/>
</dbReference>
<keyword evidence="5" id="KW-0333">Golgi apparatus</keyword>
<accession>A0ABR2YMX9</accession>
<keyword evidence="5" id="KW-0968">Cytoplasmic vesicle</keyword>
<keyword evidence="5" id="KW-0653">Protein transport</keyword>
<evidence type="ECO:0000256" key="2">
    <source>
        <dbReference type="ARBA" id="ARBA00006972"/>
    </source>
</evidence>
<sequence>MESCGRIQCALIATATSNVIYERFYDRFSEVEKAEIRSAFQSAQRELSQDRQEAVGRLRTGAHVARAEGELVYHALGTGEYDELTLAEMLRFIATAFHDVLRKTPSEAVLLDNYTRVCIILSEIINEGILEITDRATLLRALKIKALNEALS</sequence>
<feature type="domain" description="AP complex mu/sigma subunit" evidence="6">
    <location>
        <begin position="7"/>
        <end position="145"/>
    </location>
</feature>
<evidence type="ECO:0000256" key="3">
    <source>
        <dbReference type="ARBA" id="ARBA00022490"/>
    </source>
</evidence>
<keyword evidence="8" id="KW-1185">Reference proteome</keyword>
<comment type="subunit">
    <text evidence="5">Oligomeric complex that consists of at least the alpha, beta, beta', gamma, delta, epsilon and zeta subunits.</text>
</comment>
<evidence type="ECO:0000259" key="6">
    <source>
        <dbReference type="Pfam" id="PF01217"/>
    </source>
</evidence>
<evidence type="ECO:0000256" key="1">
    <source>
        <dbReference type="ARBA" id="ARBA00004184"/>
    </source>
</evidence>
<dbReference type="EMBL" id="JALJOT010000008">
    <property type="protein sequence ID" value="KAK9908390.1"/>
    <property type="molecule type" value="Genomic_DNA"/>
</dbReference>
<dbReference type="PANTHER" id="PTHR11043:SF1">
    <property type="entry name" value="TSET COMPLEX MEMBER TSTD"/>
    <property type="match status" value="1"/>
</dbReference>
<keyword evidence="4 5" id="KW-0472">Membrane</keyword>
<organism evidence="7 8">
    <name type="scientific">Coccomyxa subellipsoidea</name>
    <dbReference type="NCBI Taxonomy" id="248742"/>
    <lineage>
        <taxon>Eukaryota</taxon>
        <taxon>Viridiplantae</taxon>
        <taxon>Chlorophyta</taxon>
        <taxon>core chlorophytes</taxon>
        <taxon>Trebouxiophyceae</taxon>
        <taxon>Trebouxiophyceae incertae sedis</taxon>
        <taxon>Coccomyxaceae</taxon>
        <taxon>Coccomyxa</taxon>
    </lineage>
</organism>
<dbReference type="Proteomes" id="UP001491310">
    <property type="component" value="Unassembled WGS sequence"/>
</dbReference>
<gene>
    <name evidence="7" type="ORF">WJX75_007191</name>
</gene>
<comment type="subcellular location">
    <subcellularLocation>
        <location evidence="5">Cytoplasm</location>
    </subcellularLocation>
    <subcellularLocation>
        <location evidence="5">Golgi apparatus membrane</location>
        <topology evidence="5">Peripheral membrane protein</topology>
        <orientation evidence="5">Cytoplasmic side</orientation>
    </subcellularLocation>
    <subcellularLocation>
        <location evidence="5">Cytoplasmic vesicle</location>
        <location evidence="5">COPI-coated vesicle membrane</location>
        <topology evidence="5">Peripheral membrane protein</topology>
        <orientation evidence="5">Cytoplasmic side</orientation>
    </subcellularLocation>
    <subcellularLocation>
        <location evidence="1">Endomembrane system</location>
        <topology evidence="1">Peripheral membrane protein</topology>
    </subcellularLocation>
</comment>
<protein>
    <recommendedName>
        <fullName evidence="5">Coatomer subunit zeta</fullName>
    </recommendedName>
</protein>
<proteinExistence type="inferred from homology"/>
<evidence type="ECO:0000256" key="4">
    <source>
        <dbReference type="ARBA" id="ARBA00023136"/>
    </source>
</evidence>
<reference evidence="7 8" key="1">
    <citation type="journal article" date="2024" name="Nat. Commun.">
        <title>Phylogenomics reveals the evolutionary origins of lichenization in chlorophyte algae.</title>
        <authorList>
            <person name="Puginier C."/>
            <person name="Libourel C."/>
            <person name="Otte J."/>
            <person name="Skaloud P."/>
            <person name="Haon M."/>
            <person name="Grisel S."/>
            <person name="Petersen M."/>
            <person name="Berrin J.G."/>
            <person name="Delaux P.M."/>
            <person name="Dal Grande F."/>
            <person name="Keller J."/>
        </authorList>
    </citation>
    <scope>NUCLEOTIDE SEQUENCE [LARGE SCALE GENOMIC DNA]</scope>
    <source>
        <strain evidence="7 8">SAG 216-7</strain>
    </source>
</reference>
<evidence type="ECO:0000313" key="8">
    <source>
        <dbReference type="Proteomes" id="UP001491310"/>
    </source>
</evidence>
<dbReference type="InterPro" id="IPR011012">
    <property type="entry name" value="Longin-like_dom_sf"/>
</dbReference>
<dbReference type="Pfam" id="PF01217">
    <property type="entry name" value="Clat_adaptor_s"/>
    <property type="match status" value="1"/>
</dbReference>
<dbReference type="Gene3D" id="3.30.450.60">
    <property type="match status" value="1"/>
</dbReference>
<dbReference type="SUPFAM" id="SSF64356">
    <property type="entry name" value="SNARE-like"/>
    <property type="match status" value="1"/>
</dbReference>
<comment type="similarity">
    <text evidence="2 5">Belongs to the adaptor complexes small subunit family.</text>
</comment>
<evidence type="ECO:0000313" key="7">
    <source>
        <dbReference type="EMBL" id="KAK9908390.1"/>
    </source>
</evidence>
<keyword evidence="5" id="KW-0931">ER-Golgi transport</keyword>
<comment type="caution">
    <text evidence="7">The sequence shown here is derived from an EMBL/GenBank/DDBJ whole genome shotgun (WGS) entry which is preliminary data.</text>
</comment>
<keyword evidence="5" id="KW-0813">Transport</keyword>